<dbReference type="EMBL" id="FNCC01000004">
    <property type="protein sequence ID" value="SDF88487.1"/>
    <property type="molecule type" value="Genomic_DNA"/>
</dbReference>
<evidence type="ECO:0000313" key="1">
    <source>
        <dbReference type="EMBL" id="SDF88487.1"/>
    </source>
</evidence>
<dbReference type="AlphaFoldDB" id="A0A1G7PQC3"/>
<name>A0A1G7PQC3_9PSEU</name>
<dbReference type="OrthoDB" id="3700417at2"/>
<sequence length="102" mass="10591">MGFYVLARPEEGAFSALVEHMPGSPSLIAAIGDSQLAVQTPDGPDGPKLAAQFAWGLAKAATEFAARCEELHQEATNTATGTFAPVSEGEMARWSAAVGRAE</sequence>
<gene>
    <name evidence="1" type="ORF">SAMN05216553_10415</name>
</gene>
<dbReference type="Proteomes" id="UP000199623">
    <property type="component" value="Unassembled WGS sequence"/>
</dbReference>
<proteinExistence type="predicted"/>
<evidence type="ECO:0008006" key="3">
    <source>
        <dbReference type="Google" id="ProtNLM"/>
    </source>
</evidence>
<keyword evidence="2" id="KW-1185">Reference proteome</keyword>
<protein>
    <recommendedName>
        <fullName evidence="3">Excreted virulence factor EspC, type VII ESX diderm</fullName>
    </recommendedName>
</protein>
<dbReference type="RefSeq" id="WP_090047933.1">
    <property type="nucleotide sequence ID" value="NZ_FNCC01000004.1"/>
</dbReference>
<reference evidence="2" key="1">
    <citation type="submission" date="2016-10" db="EMBL/GenBank/DDBJ databases">
        <authorList>
            <person name="Varghese N."/>
            <person name="Submissions S."/>
        </authorList>
    </citation>
    <scope>NUCLEOTIDE SEQUENCE [LARGE SCALE GENOMIC DNA]</scope>
    <source>
        <strain evidence="2">CGMCC 4.3506</strain>
    </source>
</reference>
<evidence type="ECO:0000313" key="2">
    <source>
        <dbReference type="Proteomes" id="UP000199623"/>
    </source>
</evidence>
<organism evidence="1 2">
    <name type="scientific">Lentzea fradiae</name>
    <dbReference type="NCBI Taxonomy" id="200378"/>
    <lineage>
        <taxon>Bacteria</taxon>
        <taxon>Bacillati</taxon>
        <taxon>Actinomycetota</taxon>
        <taxon>Actinomycetes</taxon>
        <taxon>Pseudonocardiales</taxon>
        <taxon>Pseudonocardiaceae</taxon>
        <taxon>Lentzea</taxon>
    </lineage>
</organism>
<accession>A0A1G7PQC3</accession>